<keyword evidence="2" id="KW-1185">Reference proteome</keyword>
<organism evidence="1 2">
    <name type="scientific">Candidatus Electrothrix aarhusensis</name>
    <dbReference type="NCBI Taxonomy" id="1859131"/>
    <lineage>
        <taxon>Bacteria</taxon>
        <taxon>Pseudomonadati</taxon>
        <taxon>Thermodesulfobacteriota</taxon>
        <taxon>Desulfobulbia</taxon>
        <taxon>Desulfobulbales</taxon>
        <taxon>Desulfobulbaceae</taxon>
        <taxon>Candidatus Electrothrix</taxon>
    </lineage>
</organism>
<dbReference type="InterPro" id="IPR021228">
    <property type="entry name" value="BrxD"/>
</dbReference>
<evidence type="ECO:0000313" key="1">
    <source>
        <dbReference type="EMBL" id="RWX43793.1"/>
    </source>
</evidence>
<comment type="caution">
    <text evidence="1">The sequence shown here is derived from an EMBL/GenBank/DDBJ whole genome shotgun (WGS) entry which is preliminary data.</text>
</comment>
<accession>A0A444ISK7</accession>
<proteinExistence type="predicted"/>
<dbReference type="AlphaFoldDB" id="A0A444ISK7"/>
<protein>
    <recommendedName>
        <fullName evidence="3">ATP-binding protein</fullName>
    </recommendedName>
</protein>
<sequence length="417" mass="47960">MSKNMPSFFPLLEEADNFTLRRAVERLREGLFDPFGVSLLTARESQLNTMFDQGAQALAKNKGAHLCVCGSYGQGKSHSLTYLRQRALEQGFVVSSINLDPREVPLHDFRQVYRALMSQISFPEGDDSLVEVWARWIKGGYKKQLKGKKADPLTIIPECMPHVFKAVLTALASDDMELSKRQKALKKHATFRPREFPWILANSLNGNSPPLVRLRQALRYREVSFYKEQSLTCKGWEPYVDMVEALGLMFRQMGYKGWVLLFDEAEAIAQTRINMRRTSYAILQRFFCPDAQSSGLYPVFAFTDDFFATVKGEDYDRLDTRKIFEGKEQPYFGENYAKAWNRLKIYDLHDLSSKEWQTLAEKLIYLHAKAYDWQPEPKALQKQLAVTLKETGAREARLKIKALVNQLDFVHQGIVLG</sequence>
<evidence type="ECO:0008006" key="3">
    <source>
        <dbReference type="Google" id="ProtNLM"/>
    </source>
</evidence>
<reference evidence="1 2" key="1">
    <citation type="submission" date="2017-01" db="EMBL/GenBank/DDBJ databases">
        <title>The cable genome- insights into the physiology and evolution of filamentous bacteria capable of sulfide oxidation via long distance electron transfer.</title>
        <authorList>
            <person name="Schreiber L."/>
            <person name="Bjerg J.T."/>
            <person name="Boggild A."/>
            <person name="Van De Vossenberg J."/>
            <person name="Meysman F."/>
            <person name="Nielsen L.P."/>
            <person name="Schramm A."/>
            <person name="Kjeldsen K.U."/>
        </authorList>
    </citation>
    <scope>NUCLEOTIDE SEQUENCE [LARGE SCALE GENOMIC DNA]</scope>
    <source>
        <strain evidence="1">MCF</strain>
    </source>
</reference>
<dbReference type="SUPFAM" id="SSF52540">
    <property type="entry name" value="P-loop containing nucleoside triphosphate hydrolases"/>
    <property type="match status" value="1"/>
</dbReference>
<dbReference type="InterPro" id="IPR027417">
    <property type="entry name" value="P-loop_NTPase"/>
</dbReference>
<evidence type="ECO:0000313" key="2">
    <source>
        <dbReference type="Proteomes" id="UP000287853"/>
    </source>
</evidence>
<dbReference type="EMBL" id="MTKO01000109">
    <property type="protein sequence ID" value="RWX43793.1"/>
    <property type="molecule type" value="Genomic_DNA"/>
</dbReference>
<dbReference type="Pfam" id="PF10923">
    <property type="entry name" value="BrxC_BrxD"/>
    <property type="match status" value="2"/>
</dbReference>
<name>A0A444ISK7_9BACT</name>
<dbReference type="Proteomes" id="UP000287853">
    <property type="component" value="Unassembled WGS sequence"/>
</dbReference>
<gene>
    <name evidence="1" type="ORF">H206_02429</name>
</gene>